<gene>
    <name evidence="1" type="ORF">MTY59_45770</name>
</gene>
<name>A0ABN6ILI4_9MYCO</name>
<proteinExistence type="predicted"/>
<dbReference type="Proteomes" id="UP000826012">
    <property type="component" value="Chromosome"/>
</dbReference>
<protein>
    <submittedName>
        <fullName evidence="1">Uncharacterized protein</fullName>
    </submittedName>
</protein>
<reference evidence="1 2" key="1">
    <citation type="submission" date="2021-07" db="EMBL/GenBank/DDBJ databases">
        <title>Complete genome sequence of nontuberculous Mycobacterium sp. TY59.</title>
        <authorList>
            <person name="Fukushima K."/>
        </authorList>
    </citation>
    <scope>NUCLEOTIDE SEQUENCE [LARGE SCALE GENOMIC DNA]</scope>
    <source>
        <strain evidence="1 2">TY59</strain>
    </source>
</reference>
<accession>A0ABN6ILI4</accession>
<evidence type="ECO:0000313" key="2">
    <source>
        <dbReference type="Proteomes" id="UP000826012"/>
    </source>
</evidence>
<organism evidence="1 2">
    <name type="scientific">Mycobacterium senriense</name>
    <dbReference type="NCBI Taxonomy" id="2775496"/>
    <lineage>
        <taxon>Bacteria</taxon>
        <taxon>Bacillati</taxon>
        <taxon>Actinomycetota</taxon>
        <taxon>Actinomycetes</taxon>
        <taxon>Mycobacteriales</taxon>
        <taxon>Mycobacteriaceae</taxon>
        <taxon>Mycobacterium</taxon>
        <taxon>Mycobacterium avium complex (MAC)</taxon>
    </lineage>
</organism>
<evidence type="ECO:0000313" key="1">
    <source>
        <dbReference type="EMBL" id="BCZ24722.1"/>
    </source>
</evidence>
<dbReference type="EMBL" id="AP024828">
    <property type="protein sequence ID" value="BCZ24722.1"/>
    <property type="molecule type" value="Genomic_DNA"/>
</dbReference>
<keyword evidence="2" id="KW-1185">Reference proteome</keyword>
<sequence length="60" mass="7012">MNSDYVTGCPWVWQIRREQYIAVEFVVQQAFTAWFDLAGRIGRDQLLLPVRFPQGRPTLA</sequence>